<dbReference type="EMBL" id="CCYA01000391">
    <property type="protein sequence ID" value="CEH16846.1"/>
    <property type="molecule type" value="Genomic_DNA"/>
</dbReference>
<evidence type="ECO:0000313" key="2">
    <source>
        <dbReference type="Proteomes" id="UP000054845"/>
    </source>
</evidence>
<evidence type="ECO:0000313" key="1">
    <source>
        <dbReference type="EMBL" id="CEH16846.1"/>
    </source>
</evidence>
<reference evidence="1 2" key="1">
    <citation type="submission" date="2014-09" db="EMBL/GenBank/DDBJ databases">
        <authorList>
            <person name="Magalhaes I.L.F."/>
            <person name="Oliveira U."/>
            <person name="Santos F.R."/>
            <person name="Vidigal T.H.D.A."/>
            <person name="Brescovit A.D."/>
            <person name="Santos A.J."/>
        </authorList>
    </citation>
    <scope>NUCLEOTIDE SEQUENCE [LARGE SCALE GENOMIC DNA]</scope>
</reference>
<dbReference type="Proteomes" id="UP000054845">
    <property type="component" value="Unassembled WGS sequence"/>
</dbReference>
<protein>
    <submittedName>
        <fullName evidence="1">Uncharacterized protein</fullName>
    </submittedName>
</protein>
<proteinExistence type="predicted"/>
<organism evidence="1 2">
    <name type="scientific">Ceraceosorus bombacis</name>
    <dbReference type="NCBI Taxonomy" id="401625"/>
    <lineage>
        <taxon>Eukaryota</taxon>
        <taxon>Fungi</taxon>
        <taxon>Dikarya</taxon>
        <taxon>Basidiomycota</taxon>
        <taxon>Ustilaginomycotina</taxon>
        <taxon>Exobasidiomycetes</taxon>
        <taxon>Ceraceosorales</taxon>
        <taxon>Ceraceosoraceae</taxon>
        <taxon>Ceraceosorus</taxon>
    </lineage>
</organism>
<name>A0A0P1BL06_9BASI</name>
<dbReference type="AlphaFoldDB" id="A0A0P1BL06"/>
<sequence length="150" mass="16727">MAPLCSRAHSTSVRFAPRLFLSWTSSSPPFLYPPRGRLHALSKHQRFPCSIKREGAKSHRNHHTPPHPIKVEVAIRDALLSSSPFGANQRICLCIATPPPRSRSTRVPLRNLECSEGINFLEKTKQTKKKDISVTTLCHVAHGTPSRVHG</sequence>
<accession>A0A0P1BL06</accession>
<keyword evidence="2" id="KW-1185">Reference proteome</keyword>